<keyword evidence="2" id="KW-1185">Reference proteome</keyword>
<proteinExistence type="predicted"/>
<name>A0ABQ2ZHY7_9GAMM</name>
<dbReference type="EMBL" id="BMXT01000001">
    <property type="protein sequence ID" value="GGY17044.1"/>
    <property type="molecule type" value="Genomic_DNA"/>
</dbReference>
<comment type="caution">
    <text evidence="1">The sequence shown here is derived from an EMBL/GenBank/DDBJ whole genome shotgun (WGS) entry which is preliminary data.</text>
</comment>
<accession>A0ABQ2ZHY7</accession>
<gene>
    <name evidence="1" type="ORF">GCM10008098_05680</name>
</gene>
<evidence type="ECO:0000313" key="2">
    <source>
        <dbReference type="Proteomes" id="UP000621898"/>
    </source>
</evidence>
<sequence length="121" mass="13369">MLPLIGRRFIGANFTADEQELSCRCAARVTFSCVAKRKVTKEKATPLGACRASMPGKSVSCGRAFRQHIPVLAKRNRPPADSRYAACRPQLTAAQGPRVERRAILARTRCARCAGKRIQRE</sequence>
<dbReference type="Proteomes" id="UP000621898">
    <property type="component" value="Unassembled WGS sequence"/>
</dbReference>
<evidence type="ECO:0000313" key="1">
    <source>
        <dbReference type="EMBL" id="GGY17044.1"/>
    </source>
</evidence>
<reference evidence="2" key="1">
    <citation type="journal article" date="2019" name="Int. J. Syst. Evol. Microbiol.">
        <title>The Global Catalogue of Microorganisms (GCM) 10K type strain sequencing project: providing services to taxonomists for standard genome sequencing and annotation.</title>
        <authorList>
            <consortium name="The Broad Institute Genomics Platform"/>
            <consortium name="The Broad Institute Genome Sequencing Center for Infectious Disease"/>
            <person name="Wu L."/>
            <person name="Ma J."/>
        </authorList>
    </citation>
    <scope>NUCLEOTIDE SEQUENCE [LARGE SCALE GENOMIC DNA]</scope>
    <source>
        <strain evidence="2">KCTC 22232</strain>
    </source>
</reference>
<organism evidence="1 2">
    <name type="scientific">Rhodanobacter panaciterrae</name>
    <dbReference type="NCBI Taxonomy" id="490572"/>
    <lineage>
        <taxon>Bacteria</taxon>
        <taxon>Pseudomonadati</taxon>
        <taxon>Pseudomonadota</taxon>
        <taxon>Gammaproteobacteria</taxon>
        <taxon>Lysobacterales</taxon>
        <taxon>Rhodanobacteraceae</taxon>
        <taxon>Rhodanobacter</taxon>
    </lineage>
</organism>
<protein>
    <submittedName>
        <fullName evidence="1">Uncharacterized protein</fullName>
    </submittedName>
</protein>